<dbReference type="GO" id="GO:0008677">
    <property type="term" value="F:2-dehydropantoate 2-reductase activity"/>
    <property type="evidence" value="ECO:0007669"/>
    <property type="project" value="UniProtKB-EC"/>
</dbReference>
<dbReference type="InterPro" id="IPR003710">
    <property type="entry name" value="ApbA"/>
</dbReference>
<keyword evidence="2" id="KW-0521">NADP</keyword>
<keyword evidence="7" id="KW-1185">Reference proteome</keyword>
<dbReference type="InterPro" id="IPR013328">
    <property type="entry name" value="6PGD_dom2"/>
</dbReference>
<dbReference type="PANTHER" id="PTHR21708">
    <property type="entry name" value="PROBABLE 2-DEHYDROPANTOATE 2-REDUCTASE"/>
    <property type="match status" value="1"/>
</dbReference>
<reference evidence="6" key="1">
    <citation type="journal article" date="2023" name="Int. J. Syst. Evol. Microbiol.">
        <title>Streptomyces meridianus sp. nov. isolated from brackish water of the Tagus estuary in Alcochete, Portugal.</title>
        <authorList>
            <person name="Santos J.D.N."/>
            <person name="Klimek D."/>
            <person name="Calusinska M."/>
            <person name="Lobo Da Cunha A."/>
            <person name="Catita J."/>
            <person name="Goncalves H."/>
            <person name="Gonzalez I."/>
            <person name="Reyes F."/>
            <person name="Lage O.M."/>
        </authorList>
    </citation>
    <scope>NUCLEOTIDE SEQUENCE</scope>
    <source>
        <strain evidence="6">MTZ3.1</strain>
    </source>
</reference>
<dbReference type="EMBL" id="JAMQGM010000026">
    <property type="protein sequence ID" value="MCM2578186.1"/>
    <property type="molecule type" value="Genomic_DNA"/>
</dbReference>
<gene>
    <name evidence="6" type="ORF">M1E25_12605</name>
</gene>
<dbReference type="Proteomes" id="UP001167160">
    <property type="component" value="Unassembled WGS sequence"/>
</dbReference>
<organism evidence="6 7">
    <name type="scientific">Streptomyces meridianus</name>
    <dbReference type="NCBI Taxonomy" id="2938945"/>
    <lineage>
        <taxon>Bacteria</taxon>
        <taxon>Bacillati</taxon>
        <taxon>Actinomycetota</taxon>
        <taxon>Actinomycetes</taxon>
        <taxon>Kitasatosporales</taxon>
        <taxon>Streptomycetaceae</taxon>
        <taxon>Streptomyces</taxon>
    </lineage>
</organism>
<dbReference type="InterPro" id="IPR013332">
    <property type="entry name" value="KPR_N"/>
</dbReference>
<dbReference type="SUPFAM" id="SSF51735">
    <property type="entry name" value="NAD(P)-binding Rossmann-fold domains"/>
    <property type="match status" value="1"/>
</dbReference>
<evidence type="ECO:0000313" key="6">
    <source>
        <dbReference type="EMBL" id="MCM2578186.1"/>
    </source>
</evidence>
<dbReference type="InterPro" id="IPR051402">
    <property type="entry name" value="KPR-Related"/>
</dbReference>
<accession>A0ABT0X6N1</accession>
<proteinExistence type="inferred from homology"/>
<comment type="caution">
    <text evidence="6">The sequence shown here is derived from an EMBL/GenBank/DDBJ whole genome shotgun (WGS) entry which is preliminary data.</text>
</comment>
<dbReference type="PANTHER" id="PTHR21708:SF26">
    <property type="entry name" value="2-DEHYDROPANTOATE 2-REDUCTASE"/>
    <property type="match status" value="1"/>
</dbReference>
<feature type="domain" description="Ketopantoate reductase C-terminal" evidence="5">
    <location>
        <begin position="179"/>
        <end position="319"/>
    </location>
</feature>
<dbReference type="SUPFAM" id="SSF48179">
    <property type="entry name" value="6-phosphogluconate dehydrogenase C-terminal domain-like"/>
    <property type="match status" value="1"/>
</dbReference>
<dbReference type="Pfam" id="PF02558">
    <property type="entry name" value="ApbA"/>
    <property type="match status" value="1"/>
</dbReference>
<evidence type="ECO:0000256" key="1">
    <source>
        <dbReference type="ARBA" id="ARBA00007870"/>
    </source>
</evidence>
<sequence length="352" mass="36155">MSGRILVVGAGAIGGVTAAHLTRAGHEVVVLDADPEHVALLNEPGLLFDEFGSCSRVLIRAVESAERLTGRFDYALVTLKSLHLKAALTPLVEGDLVETYVSLGNGLVQDAVEEIVGPGRLVTGIVEWGATNLGPGHLRQTTRAPFVVGEADGSSSRRVSRLAEILADAAPGTRASPQISGQVWSKLLLNSTFSGLGAVGGGLYADVAADPVGREAAFRLWTEGYDVATALGVRLDEIFGIHPSQLVVRSAGDVPAATAALATVMSGAAATKASMLQDLERGALTEVDVINGGVVATARRLGRSAPLNAEIVTLVHAYEQGVGAPGPGAFARLAALGAGRPVSPIPKEHTHG</sequence>
<evidence type="ECO:0000256" key="3">
    <source>
        <dbReference type="ARBA" id="ARBA00023002"/>
    </source>
</evidence>
<dbReference type="Pfam" id="PF08546">
    <property type="entry name" value="ApbA_C"/>
    <property type="match status" value="1"/>
</dbReference>
<evidence type="ECO:0000259" key="4">
    <source>
        <dbReference type="Pfam" id="PF02558"/>
    </source>
</evidence>
<feature type="domain" description="Ketopantoate reductase N-terminal" evidence="4">
    <location>
        <begin position="5"/>
        <end position="152"/>
    </location>
</feature>
<evidence type="ECO:0000313" key="7">
    <source>
        <dbReference type="Proteomes" id="UP001167160"/>
    </source>
</evidence>
<dbReference type="EC" id="1.1.1.169" evidence="6"/>
<name>A0ABT0X6N1_9ACTN</name>
<dbReference type="NCBIfam" id="TIGR00745">
    <property type="entry name" value="apbA_panE"/>
    <property type="match status" value="1"/>
</dbReference>
<dbReference type="Gene3D" id="1.10.1040.10">
    <property type="entry name" value="N-(1-d-carboxylethyl)-l-norvaline Dehydrogenase, domain 2"/>
    <property type="match status" value="1"/>
</dbReference>
<dbReference type="InterPro" id="IPR008927">
    <property type="entry name" value="6-PGluconate_DH-like_C_sf"/>
</dbReference>
<keyword evidence="3 6" id="KW-0560">Oxidoreductase</keyword>
<dbReference type="RefSeq" id="WP_251414292.1">
    <property type="nucleotide sequence ID" value="NZ_JAMQGM010000026.1"/>
</dbReference>
<protein>
    <submittedName>
        <fullName evidence="6">2-dehydropantoate 2-reductase</fullName>
        <ecNumber evidence="6">1.1.1.169</ecNumber>
    </submittedName>
</protein>
<comment type="similarity">
    <text evidence="1">Belongs to the ketopantoate reductase family.</text>
</comment>
<evidence type="ECO:0000259" key="5">
    <source>
        <dbReference type="Pfam" id="PF08546"/>
    </source>
</evidence>
<evidence type="ECO:0000256" key="2">
    <source>
        <dbReference type="ARBA" id="ARBA00022857"/>
    </source>
</evidence>
<dbReference type="Gene3D" id="3.40.50.720">
    <property type="entry name" value="NAD(P)-binding Rossmann-like Domain"/>
    <property type="match status" value="1"/>
</dbReference>
<dbReference type="InterPro" id="IPR013752">
    <property type="entry name" value="KPA_reductase"/>
</dbReference>
<dbReference type="InterPro" id="IPR036291">
    <property type="entry name" value="NAD(P)-bd_dom_sf"/>
</dbReference>